<organism evidence="2 3">
    <name type="scientific">Owenia fusiformis</name>
    <name type="common">Polychaete worm</name>
    <dbReference type="NCBI Taxonomy" id="6347"/>
    <lineage>
        <taxon>Eukaryota</taxon>
        <taxon>Metazoa</taxon>
        <taxon>Spiralia</taxon>
        <taxon>Lophotrochozoa</taxon>
        <taxon>Annelida</taxon>
        <taxon>Polychaeta</taxon>
        <taxon>Sedentaria</taxon>
        <taxon>Canalipalpata</taxon>
        <taxon>Sabellida</taxon>
        <taxon>Oweniida</taxon>
        <taxon>Oweniidae</taxon>
        <taxon>Owenia</taxon>
    </lineage>
</organism>
<accession>A0A8S4Q4T8</accession>
<dbReference type="Proteomes" id="UP000749559">
    <property type="component" value="Unassembled WGS sequence"/>
</dbReference>
<evidence type="ECO:0000256" key="1">
    <source>
        <dbReference type="SAM" id="MobiDB-lite"/>
    </source>
</evidence>
<feature type="compositionally biased region" description="Basic and acidic residues" evidence="1">
    <location>
        <begin position="59"/>
        <end position="69"/>
    </location>
</feature>
<feature type="region of interest" description="Disordered" evidence="1">
    <location>
        <begin position="319"/>
        <end position="399"/>
    </location>
</feature>
<proteinExistence type="predicted"/>
<evidence type="ECO:0000313" key="2">
    <source>
        <dbReference type="EMBL" id="CAH1800933.1"/>
    </source>
</evidence>
<feature type="region of interest" description="Disordered" evidence="1">
    <location>
        <begin position="1"/>
        <end position="88"/>
    </location>
</feature>
<name>A0A8S4Q4T8_OWEFU</name>
<reference evidence="2" key="1">
    <citation type="submission" date="2022-03" db="EMBL/GenBank/DDBJ databases">
        <authorList>
            <person name="Martin C."/>
        </authorList>
    </citation>
    <scope>NUCLEOTIDE SEQUENCE</scope>
</reference>
<sequence>MRRSNRQRNVLPPIGDFSNLQNTKDDYEDDDEEGNDNNEIHMDIRQARSAPTSPRIPRHRELISLDSRKLRPTSPNLPQKTQTKKESKLELRKRLYQAKSDTNIRGVDDENNFGDRCIEIGTPAPGFHTSLDVNVDGVGGLDNDDGDMSFPAIKVDSCADRKASIIAESFGDTHSLSPRRISSNVNIRKVSSFSNLAKQKQPLFKSRQNNTMEPDFVSVSQIPVNLSRSENDIYGNASHDDDVSFSALAAYCESHSDYSSDETLIIPGNIHHSVNECSSKKSPRMNRKQYRDVSHQLPPVNPREVGSKIKTDGSVCKSFNVTDRSSSMSNVSSDSATSCTSPDGGMSPGTRRRVRETHIESSVHSLHTPKPPRSPSPRRRLDNKWVVQDDVSLNRSRSVSPNVCKKPIRLLPIEYEETK</sequence>
<comment type="caution">
    <text evidence="2">The sequence shown here is derived from an EMBL/GenBank/DDBJ whole genome shotgun (WGS) entry which is preliminary data.</text>
</comment>
<evidence type="ECO:0000313" key="3">
    <source>
        <dbReference type="Proteomes" id="UP000749559"/>
    </source>
</evidence>
<feature type="compositionally biased region" description="Low complexity" evidence="1">
    <location>
        <begin position="325"/>
        <end position="338"/>
    </location>
</feature>
<protein>
    <submittedName>
        <fullName evidence="2">Uncharacterized protein</fullName>
    </submittedName>
</protein>
<feature type="compositionally biased region" description="Acidic residues" evidence="1">
    <location>
        <begin position="26"/>
        <end position="36"/>
    </location>
</feature>
<dbReference type="EMBL" id="CAIIXF020000012">
    <property type="protein sequence ID" value="CAH1800933.1"/>
    <property type="molecule type" value="Genomic_DNA"/>
</dbReference>
<keyword evidence="3" id="KW-1185">Reference proteome</keyword>
<gene>
    <name evidence="2" type="ORF">OFUS_LOCUS24768</name>
</gene>
<dbReference type="AlphaFoldDB" id="A0A8S4Q4T8"/>